<feature type="region of interest" description="Disordered" evidence="1">
    <location>
        <begin position="1"/>
        <end position="68"/>
    </location>
</feature>
<accession>A0A6S7KL67</accession>
<evidence type="ECO:0000313" key="3">
    <source>
        <dbReference type="Proteomes" id="UP001152795"/>
    </source>
</evidence>
<name>A0A6S7KL67_PARCT</name>
<dbReference type="Proteomes" id="UP001152795">
    <property type="component" value="Unassembled WGS sequence"/>
</dbReference>
<sequence>ARVDSNLSETEEDIHDDGDDEISQFQKDFNLEDMFEDKADESDGKGSDYDISESSDDEKDIASDHAEE</sequence>
<comment type="caution">
    <text evidence="2">The sequence shown here is derived from an EMBL/GenBank/DDBJ whole genome shotgun (WGS) entry which is preliminary data.</text>
</comment>
<feature type="compositionally biased region" description="Acidic residues" evidence="1">
    <location>
        <begin position="31"/>
        <end position="40"/>
    </location>
</feature>
<protein>
    <submittedName>
        <fullName evidence="2">Uncharacterized protein</fullName>
    </submittedName>
</protein>
<feature type="compositionally biased region" description="Acidic residues" evidence="1">
    <location>
        <begin position="50"/>
        <end position="59"/>
    </location>
</feature>
<evidence type="ECO:0000313" key="2">
    <source>
        <dbReference type="EMBL" id="CAB4027972.1"/>
    </source>
</evidence>
<gene>
    <name evidence="2" type="ORF">PACLA_8A060196</name>
</gene>
<keyword evidence="3" id="KW-1185">Reference proteome</keyword>
<organism evidence="2 3">
    <name type="scientific">Paramuricea clavata</name>
    <name type="common">Red gorgonian</name>
    <name type="synonym">Violescent sea-whip</name>
    <dbReference type="NCBI Taxonomy" id="317549"/>
    <lineage>
        <taxon>Eukaryota</taxon>
        <taxon>Metazoa</taxon>
        <taxon>Cnidaria</taxon>
        <taxon>Anthozoa</taxon>
        <taxon>Octocorallia</taxon>
        <taxon>Malacalcyonacea</taxon>
        <taxon>Plexauridae</taxon>
        <taxon>Paramuricea</taxon>
    </lineage>
</organism>
<dbReference type="EMBL" id="CACRXK020015159">
    <property type="protein sequence ID" value="CAB4027972.1"/>
    <property type="molecule type" value="Genomic_DNA"/>
</dbReference>
<feature type="non-terminal residue" evidence="2">
    <location>
        <position position="68"/>
    </location>
</feature>
<reference evidence="2" key="1">
    <citation type="submission" date="2020-04" db="EMBL/GenBank/DDBJ databases">
        <authorList>
            <person name="Alioto T."/>
            <person name="Alioto T."/>
            <person name="Gomez Garrido J."/>
        </authorList>
    </citation>
    <scope>NUCLEOTIDE SEQUENCE</scope>
    <source>
        <strain evidence="2">A484AB</strain>
    </source>
</reference>
<evidence type="ECO:0000256" key="1">
    <source>
        <dbReference type="SAM" id="MobiDB-lite"/>
    </source>
</evidence>
<dbReference type="AlphaFoldDB" id="A0A6S7KL67"/>
<proteinExistence type="predicted"/>
<feature type="compositionally biased region" description="Acidic residues" evidence="1">
    <location>
        <begin position="9"/>
        <end position="22"/>
    </location>
</feature>